<dbReference type="SUPFAM" id="SSF53271">
    <property type="entry name" value="PRTase-like"/>
    <property type="match status" value="2"/>
</dbReference>
<proteinExistence type="inferred from homology"/>
<dbReference type="Pfam" id="PF00156">
    <property type="entry name" value="Pribosyltran"/>
    <property type="match status" value="1"/>
</dbReference>
<dbReference type="InterPro" id="IPR005946">
    <property type="entry name" value="Rib-P_diPkinase"/>
</dbReference>
<dbReference type="GO" id="GO:0002189">
    <property type="term" value="C:ribose phosphate diphosphokinase complex"/>
    <property type="evidence" value="ECO:0007669"/>
    <property type="project" value="TreeGrafter"/>
</dbReference>
<dbReference type="GO" id="GO:0006015">
    <property type="term" value="P:5-phosphoribose 1-diphosphate biosynthetic process"/>
    <property type="evidence" value="ECO:0007669"/>
    <property type="project" value="TreeGrafter"/>
</dbReference>
<evidence type="ECO:0000256" key="7">
    <source>
        <dbReference type="ARBA" id="ARBA00022777"/>
    </source>
</evidence>
<dbReference type="OrthoDB" id="10263753at2759"/>
<protein>
    <recommendedName>
        <fullName evidence="2">ribose-phosphate diphosphokinase</fullName>
        <ecNumber evidence="2">2.7.6.1</ecNumber>
    </recommendedName>
</protein>
<evidence type="ECO:0000256" key="9">
    <source>
        <dbReference type="ARBA" id="ARBA00022842"/>
    </source>
</evidence>
<dbReference type="STRING" id="307507.A0A2V0PKK9"/>
<dbReference type="InterPro" id="IPR000836">
    <property type="entry name" value="PRTase_dom"/>
</dbReference>
<dbReference type="SMART" id="SM01400">
    <property type="entry name" value="Pribosyltran_N"/>
    <property type="match status" value="1"/>
</dbReference>
<evidence type="ECO:0000259" key="12">
    <source>
        <dbReference type="Pfam" id="PF00156"/>
    </source>
</evidence>
<dbReference type="PANTHER" id="PTHR10210">
    <property type="entry name" value="RIBOSE-PHOSPHATE DIPHOSPHOKINASE FAMILY MEMBER"/>
    <property type="match status" value="1"/>
</dbReference>
<comment type="caution">
    <text evidence="14">The sequence shown here is derived from an EMBL/GenBank/DDBJ whole genome shotgun (WGS) entry which is preliminary data.</text>
</comment>
<evidence type="ECO:0000256" key="11">
    <source>
        <dbReference type="SAM" id="MobiDB-lite"/>
    </source>
</evidence>
<keyword evidence="15" id="KW-1185">Reference proteome</keyword>
<sequence length="401" mass="43979">MRDHLRAAPTASTASSCCGPRSSRAFVRGPSYTRSRGRMATLTLARSSSAGGVARSTSFATSTLEDFRIVNNVNADDLPEALRRDCVLFYAPDCKELAEKIAEASDGAVRLGKIRWKCFPDGFPDLFVHDATSIRNRHVGFLASFHDPALIFEQISIIYALPRLFIGSFTLVLPFFPTGTAERVEAEGEVATAFTLARILSNIPPSRGGPTSLVVFDIHALQERFYFGDGVLPLFESGIPLLLDRLRALPDHERVTIAYPDEGAWKRFHYQFKDEGYPEVICTKVRDGAKRIVRLKEGEPAGRHVVIVDDLVQSGGTLIECHALLSSLGAKHVSAYVTHGVFPRDSWQKFKSDDGSGAATNGGFRYFWLSDSCPQTTRAVEGRQPFEVLTLAGPIAAALQI</sequence>
<feature type="domain" description="Phosphoribosyltransferase" evidence="12">
    <location>
        <begin position="295"/>
        <end position="339"/>
    </location>
</feature>
<dbReference type="GO" id="GO:0016301">
    <property type="term" value="F:kinase activity"/>
    <property type="evidence" value="ECO:0007669"/>
    <property type="project" value="UniProtKB-KW"/>
</dbReference>
<keyword evidence="6" id="KW-0547">Nucleotide-binding</keyword>
<evidence type="ECO:0000256" key="1">
    <source>
        <dbReference type="ARBA" id="ARBA00006478"/>
    </source>
</evidence>
<dbReference type="GO" id="GO:0005524">
    <property type="term" value="F:ATP binding"/>
    <property type="evidence" value="ECO:0007669"/>
    <property type="project" value="UniProtKB-KW"/>
</dbReference>
<evidence type="ECO:0000256" key="6">
    <source>
        <dbReference type="ARBA" id="ARBA00022741"/>
    </source>
</evidence>
<dbReference type="GO" id="GO:0004749">
    <property type="term" value="F:ribose phosphate diphosphokinase activity"/>
    <property type="evidence" value="ECO:0007669"/>
    <property type="project" value="UniProtKB-EC"/>
</dbReference>
<evidence type="ECO:0000256" key="8">
    <source>
        <dbReference type="ARBA" id="ARBA00022840"/>
    </source>
</evidence>
<dbReference type="InterPro" id="IPR029057">
    <property type="entry name" value="PRTase-like"/>
</dbReference>
<keyword evidence="5" id="KW-0545">Nucleotide biosynthesis</keyword>
<evidence type="ECO:0000256" key="2">
    <source>
        <dbReference type="ARBA" id="ARBA00013247"/>
    </source>
</evidence>
<keyword evidence="8" id="KW-0067">ATP-binding</keyword>
<evidence type="ECO:0000259" key="13">
    <source>
        <dbReference type="Pfam" id="PF13793"/>
    </source>
</evidence>
<organism evidence="14 15">
    <name type="scientific">Raphidocelis subcapitata</name>
    <dbReference type="NCBI Taxonomy" id="307507"/>
    <lineage>
        <taxon>Eukaryota</taxon>
        <taxon>Viridiplantae</taxon>
        <taxon>Chlorophyta</taxon>
        <taxon>core chlorophytes</taxon>
        <taxon>Chlorophyceae</taxon>
        <taxon>CS clade</taxon>
        <taxon>Sphaeropleales</taxon>
        <taxon>Selenastraceae</taxon>
        <taxon>Raphidocelis</taxon>
    </lineage>
</organism>
<dbReference type="InParanoid" id="A0A2V0PKK9"/>
<comment type="similarity">
    <text evidence="1">Belongs to the ribose-phosphate pyrophosphokinase family.</text>
</comment>
<accession>A0A2V0PKK9</accession>
<dbReference type="FunFam" id="3.40.50.2020:FF:000034">
    <property type="entry name" value="Ribose-phosphate pyrophosphokinase 4"/>
    <property type="match status" value="1"/>
</dbReference>
<dbReference type="GO" id="GO:0000287">
    <property type="term" value="F:magnesium ion binding"/>
    <property type="evidence" value="ECO:0007669"/>
    <property type="project" value="InterPro"/>
</dbReference>
<dbReference type="Proteomes" id="UP000247498">
    <property type="component" value="Unassembled WGS sequence"/>
</dbReference>
<dbReference type="CDD" id="cd06223">
    <property type="entry name" value="PRTases_typeI"/>
    <property type="match status" value="1"/>
</dbReference>
<dbReference type="Gene3D" id="3.40.50.2020">
    <property type="match status" value="2"/>
</dbReference>
<dbReference type="InterPro" id="IPR029099">
    <property type="entry name" value="Pribosyltran_N"/>
</dbReference>
<keyword evidence="3" id="KW-0808">Transferase</keyword>
<feature type="compositionally biased region" description="Low complexity" evidence="11">
    <location>
        <begin position="7"/>
        <end position="16"/>
    </location>
</feature>
<dbReference type="GO" id="GO:0005737">
    <property type="term" value="C:cytoplasm"/>
    <property type="evidence" value="ECO:0007669"/>
    <property type="project" value="TreeGrafter"/>
</dbReference>
<dbReference type="EMBL" id="BDRX01000102">
    <property type="protein sequence ID" value="GBF97575.1"/>
    <property type="molecule type" value="Genomic_DNA"/>
</dbReference>
<dbReference type="PANTHER" id="PTHR10210:SF45">
    <property type="entry name" value="RIBOSE-PHOSPHATE PYROPHOSPHOKINASE 3, CHLOROPLASTIC"/>
    <property type="match status" value="1"/>
</dbReference>
<evidence type="ECO:0000256" key="10">
    <source>
        <dbReference type="ARBA" id="ARBA00049535"/>
    </source>
</evidence>
<evidence type="ECO:0000256" key="3">
    <source>
        <dbReference type="ARBA" id="ARBA00022679"/>
    </source>
</evidence>
<comment type="catalytic activity">
    <reaction evidence="10">
        <text>D-ribose 5-phosphate + ATP = 5-phospho-alpha-D-ribose 1-diphosphate + AMP + H(+)</text>
        <dbReference type="Rhea" id="RHEA:15609"/>
        <dbReference type="ChEBI" id="CHEBI:15378"/>
        <dbReference type="ChEBI" id="CHEBI:30616"/>
        <dbReference type="ChEBI" id="CHEBI:58017"/>
        <dbReference type="ChEBI" id="CHEBI:78346"/>
        <dbReference type="ChEBI" id="CHEBI:456215"/>
        <dbReference type="EC" id="2.7.6.1"/>
    </reaction>
</comment>
<feature type="region of interest" description="Disordered" evidence="11">
    <location>
        <begin position="1"/>
        <end position="22"/>
    </location>
</feature>
<dbReference type="FunFam" id="3.40.50.2020:FF:000032">
    <property type="entry name" value="ribose-phosphate pyrophosphokinase 4"/>
    <property type="match status" value="1"/>
</dbReference>
<reference evidence="14 15" key="1">
    <citation type="journal article" date="2018" name="Sci. Rep.">
        <title>Raphidocelis subcapitata (=Pseudokirchneriella subcapitata) provides an insight into genome evolution and environmental adaptations in the Sphaeropleales.</title>
        <authorList>
            <person name="Suzuki S."/>
            <person name="Yamaguchi H."/>
            <person name="Nakajima N."/>
            <person name="Kawachi M."/>
        </authorList>
    </citation>
    <scope>NUCLEOTIDE SEQUENCE [LARGE SCALE GENOMIC DNA]</scope>
    <source>
        <strain evidence="14 15">NIES-35</strain>
    </source>
</reference>
<dbReference type="EC" id="2.7.6.1" evidence="2"/>
<name>A0A2V0PKK9_9CHLO</name>
<dbReference type="Pfam" id="PF13793">
    <property type="entry name" value="Pribosyltran_N"/>
    <property type="match status" value="1"/>
</dbReference>
<feature type="domain" description="Ribose-phosphate pyrophosphokinase N-terminal" evidence="13">
    <location>
        <begin position="87"/>
        <end position="202"/>
    </location>
</feature>
<dbReference type="FunCoup" id="A0A2V0PKK9">
    <property type="interactions" value="724"/>
</dbReference>
<evidence type="ECO:0000313" key="14">
    <source>
        <dbReference type="EMBL" id="GBF97575.1"/>
    </source>
</evidence>
<dbReference type="PROSITE" id="PS51257">
    <property type="entry name" value="PROKAR_LIPOPROTEIN"/>
    <property type="match status" value="1"/>
</dbReference>
<keyword evidence="4" id="KW-0479">Metal-binding</keyword>
<dbReference type="GO" id="GO:0006164">
    <property type="term" value="P:purine nucleotide biosynthetic process"/>
    <property type="evidence" value="ECO:0007669"/>
    <property type="project" value="TreeGrafter"/>
</dbReference>
<gene>
    <name evidence="14" type="ORF">Rsub_10176</name>
</gene>
<evidence type="ECO:0000256" key="5">
    <source>
        <dbReference type="ARBA" id="ARBA00022727"/>
    </source>
</evidence>
<evidence type="ECO:0000256" key="4">
    <source>
        <dbReference type="ARBA" id="ARBA00022723"/>
    </source>
</evidence>
<keyword evidence="7 14" id="KW-0418">Kinase</keyword>
<dbReference type="AlphaFoldDB" id="A0A2V0PKK9"/>
<evidence type="ECO:0000313" key="15">
    <source>
        <dbReference type="Proteomes" id="UP000247498"/>
    </source>
</evidence>
<keyword evidence="9" id="KW-0460">Magnesium</keyword>